<keyword evidence="2" id="KW-0812">Transmembrane</keyword>
<dbReference type="EMBL" id="CP044331">
    <property type="protein sequence ID" value="QGM97090.1"/>
    <property type="molecule type" value="Genomic_DNA"/>
</dbReference>
<sequence length="101" mass="10865">MSDEPRGEVEIIPPGEEPRRSHEDGFASSRIWISSGSGDVKFVRLGPLQSMMLGVGLLLFIGLCLFFLSGLLLILVPAVALIGAAAWVANALGFGPFRRLR</sequence>
<keyword evidence="2" id="KW-0472">Membrane</keyword>
<dbReference type="AlphaFoldDB" id="A0A6B8M8Q0"/>
<keyword evidence="4" id="KW-1185">Reference proteome</keyword>
<dbReference type="KEGG" id="mpar:F7D14_06120"/>
<feature type="transmembrane region" description="Helical" evidence="2">
    <location>
        <begin position="74"/>
        <end position="95"/>
    </location>
</feature>
<proteinExistence type="predicted"/>
<evidence type="ECO:0000256" key="2">
    <source>
        <dbReference type="SAM" id="Phobius"/>
    </source>
</evidence>
<feature type="transmembrane region" description="Helical" evidence="2">
    <location>
        <begin position="51"/>
        <end position="68"/>
    </location>
</feature>
<accession>A0A6B8M8Q0</accession>
<reference evidence="3 4" key="1">
    <citation type="submission" date="2019-09" db="EMBL/GenBank/DDBJ databases">
        <title>Isolation and complete genome sequencing of Methylocystis species.</title>
        <authorList>
            <person name="Rumah B.L."/>
            <person name="Stead C.E."/>
            <person name="Stevens B.C."/>
            <person name="Minton N.P."/>
            <person name="Grosse-Honebrink A."/>
            <person name="Zhang Y."/>
        </authorList>
    </citation>
    <scope>NUCLEOTIDE SEQUENCE [LARGE SCALE GENOMIC DNA]</scope>
    <source>
        <strain evidence="3 4">BRCS2</strain>
    </source>
</reference>
<evidence type="ECO:0000313" key="3">
    <source>
        <dbReference type="EMBL" id="QGM97090.1"/>
    </source>
</evidence>
<gene>
    <name evidence="3" type="ORF">F7D14_06120</name>
</gene>
<evidence type="ECO:0000313" key="4">
    <source>
        <dbReference type="Proteomes" id="UP000422569"/>
    </source>
</evidence>
<feature type="region of interest" description="Disordered" evidence="1">
    <location>
        <begin position="1"/>
        <end position="23"/>
    </location>
</feature>
<organism evidence="3 4">
    <name type="scientific">Methylocystis parvus</name>
    <dbReference type="NCBI Taxonomy" id="134"/>
    <lineage>
        <taxon>Bacteria</taxon>
        <taxon>Pseudomonadati</taxon>
        <taxon>Pseudomonadota</taxon>
        <taxon>Alphaproteobacteria</taxon>
        <taxon>Hyphomicrobiales</taxon>
        <taxon>Methylocystaceae</taxon>
        <taxon>Methylocystis</taxon>
    </lineage>
</organism>
<dbReference type="Proteomes" id="UP000422569">
    <property type="component" value="Chromosome"/>
</dbReference>
<dbReference type="RefSeq" id="WP_026016060.1">
    <property type="nucleotide sequence ID" value="NZ_CP044331.1"/>
</dbReference>
<evidence type="ECO:0000256" key="1">
    <source>
        <dbReference type="SAM" id="MobiDB-lite"/>
    </source>
</evidence>
<protein>
    <submittedName>
        <fullName evidence="3">Uncharacterized protein</fullName>
    </submittedName>
</protein>
<name>A0A6B8M8Q0_9HYPH</name>
<keyword evidence="2" id="KW-1133">Transmembrane helix</keyword>